<dbReference type="SUPFAM" id="SSF116734">
    <property type="entry name" value="DNA methylase specificity domain"/>
    <property type="match status" value="2"/>
</dbReference>
<dbReference type="InterPro" id="IPR000055">
    <property type="entry name" value="Restrct_endonuc_typeI_TRD"/>
</dbReference>
<keyword evidence="3" id="KW-0238">DNA-binding</keyword>
<dbReference type="PANTHER" id="PTHR30408">
    <property type="entry name" value="TYPE-1 RESTRICTION ENZYME ECOKI SPECIFICITY PROTEIN"/>
    <property type="match status" value="1"/>
</dbReference>
<gene>
    <name evidence="6" type="ORF">H8S02_10775</name>
</gene>
<evidence type="ECO:0000256" key="2">
    <source>
        <dbReference type="ARBA" id="ARBA00022747"/>
    </source>
</evidence>
<reference evidence="6 7" key="1">
    <citation type="submission" date="2020-08" db="EMBL/GenBank/DDBJ databases">
        <title>Genome public.</title>
        <authorList>
            <person name="Liu C."/>
            <person name="Sun Q."/>
        </authorList>
    </citation>
    <scope>NUCLEOTIDE SEQUENCE [LARGE SCALE GENOMIC DNA]</scope>
    <source>
        <strain evidence="6 7">M2</strain>
    </source>
</reference>
<dbReference type="Pfam" id="PF01420">
    <property type="entry name" value="Methylase_S"/>
    <property type="match status" value="2"/>
</dbReference>
<protein>
    <submittedName>
        <fullName evidence="6">Restriction endonuclease subunit S</fullName>
    </submittedName>
</protein>
<comment type="similarity">
    <text evidence="1">Belongs to the type-I restriction system S methylase family.</text>
</comment>
<feature type="domain" description="Type I restriction modification DNA specificity" evidence="5">
    <location>
        <begin position="254"/>
        <end position="375"/>
    </location>
</feature>
<comment type="caution">
    <text evidence="6">The sequence shown here is derived from an EMBL/GenBank/DDBJ whole genome shotgun (WGS) entry which is preliminary data.</text>
</comment>
<evidence type="ECO:0000313" key="7">
    <source>
        <dbReference type="Proteomes" id="UP000641741"/>
    </source>
</evidence>
<dbReference type="RefSeq" id="WP_186970524.1">
    <property type="nucleotide sequence ID" value="NZ_JACOPK010000010.1"/>
</dbReference>
<keyword evidence="6" id="KW-0255">Endonuclease</keyword>
<dbReference type="InterPro" id="IPR044946">
    <property type="entry name" value="Restrct_endonuc_typeI_TRD_sf"/>
</dbReference>
<evidence type="ECO:0000313" key="6">
    <source>
        <dbReference type="EMBL" id="MBC5696422.1"/>
    </source>
</evidence>
<organism evidence="6 7">
    <name type="scientific">Agathobaculum hominis</name>
    <dbReference type="NCBI Taxonomy" id="2763014"/>
    <lineage>
        <taxon>Bacteria</taxon>
        <taxon>Bacillati</taxon>
        <taxon>Bacillota</taxon>
        <taxon>Clostridia</taxon>
        <taxon>Eubacteriales</taxon>
        <taxon>Butyricicoccaceae</taxon>
        <taxon>Agathobaculum</taxon>
    </lineage>
</organism>
<dbReference type="InterPro" id="IPR052021">
    <property type="entry name" value="Type-I_RS_S_subunit"/>
</dbReference>
<dbReference type="Gene3D" id="3.90.220.20">
    <property type="entry name" value="DNA methylase specificity domains"/>
    <property type="match status" value="2"/>
</dbReference>
<evidence type="ECO:0000256" key="3">
    <source>
        <dbReference type="ARBA" id="ARBA00023125"/>
    </source>
</evidence>
<proteinExistence type="inferred from homology"/>
<sequence length="398" mass="45438">MVNHYPKDWRIVLLSELSIEGFQNGLFYEVARKNKGIPIINVGDLYKSSPIANDKLELFNATAEEIKRYQVFNGDLFFTRSSIVPSGIAFCNWYRCSEKKAVVFDSHVVRFKTNTDVVNPMYLYLACIRPDARKYFLANAKTATMTTIDQTVLGRCPIPYPALKEQTAIAEAVSDADNLIFSLQKLIEKKKAIKQGTMQELLTGKKRLPGFSGKRKRKKLGNYIKFEVGFPFKSQYFNSQHIGLRLIKNRDLKSDDQVYYTTEDVSSEYIVNNGDVLVGMDGDFTPCIWRKGVALLNQRVGRIGAFGMDLLFSYYLLQQPLQELQIGTGATTVKHLSHFDVEELELTFPEEIKEQQAIAQALSDMDNDIEQLEKKLSKYQQIKQGMMQDLLTGRIRLV</sequence>
<name>A0ABR7GQ37_9FIRM</name>
<evidence type="ECO:0000259" key="5">
    <source>
        <dbReference type="Pfam" id="PF01420"/>
    </source>
</evidence>
<dbReference type="CDD" id="cd17257">
    <property type="entry name" value="RMtype1_S_EcoBI-TRD1-CR1_like"/>
    <property type="match status" value="1"/>
</dbReference>
<dbReference type="PANTHER" id="PTHR30408:SF12">
    <property type="entry name" value="TYPE I RESTRICTION ENZYME MJAVIII SPECIFICITY SUBUNIT"/>
    <property type="match status" value="1"/>
</dbReference>
<feature type="coiled-coil region" evidence="4">
    <location>
        <begin position="355"/>
        <end position="389"/>
    </location>
</feature>
<evidence type="ECO:0000256" key="4">
    <source>
        <dbReference type="SAM" id="Coils"/>
    </source>
</evidence>
<evidence type="ECO:0000256" key="1">
    <source>
        <dbReference type="ARBA" id="ARBA00010923"/>
    </source>
</evidence>
<dbReference type="GO" id="GO:0004519">
    <property type="term" value="F:endonuclease activity"/>
    <property type="evidence" value="ECO:0007669"/>
    <property type="project" value="UniProtKB-KW"/>
</dbReference>
<dbReference type="Proteomes" id="UP000641741">
    <property type="component" value="Unassembled WGS sequence"/>
</dbReference>
<keyword evidence="2" id="KW-0680">Restriction system</keyword>
<accession>A0ABR7GQ37</accession>
<keyword evidence="4" id="KW-0175">Coiled coil</keyword>
<keyword evidence="6" id="KW-0378">Hydrolase</keyword>
<dbReference type="EMBL" id="JACOPK010000010">
    <property type="protein sequence ID" value="MBC5696422.1"/>
    <property type="molecule type" value="Genomic_DNA"/>
</dbReference>
<keyword evidence="6" id="KW-0540">Nuclease</keyword>
<feature type="domain" description="Type I restriction modification DNA specificity" evidence="5">
    <location>
        <begin position="6"/>
        <end position="189"/>
    </location>
</feature>
<keyword evidence="7" id="KW-1185">Reference proteome</keyword>
<dbReference type="CDD" id="cd17517">
    <property type="entry name" value="RMtype1_S_EcoKI_StySPI-TRD2-CR2_like"/>
    <property type="match status" value="1"/>
</dbReference>
<dbReference type="Gene3D" id="1.10.287.1120">
    <property type="entry name" value="Bipartite methylase S protein"/>
    <property type="match status" value="1"/>
</dbReference>